<organism evidence="5">
    <name type="scientific">marine sediment metagenome</name>
    <dbReference type="NCBI Taxonomy" id="412755"/>
    <lineage>
        <taxon>unclassified sequences</taxon>
        <taxon>metagenomes</taxon>
        <taxon>ecological metagenomes</taxon>
    </lineage>
</organism>
<sequence>ALHIESELVDLTQRALLGTSTIDDLTGGTFTMSNLGAFGIDRFTPIIKPPEIGILGVGRIIEKPVMIDGQVHGRPMITLSLTFDHRLIDGAPAARFLQHITQLIETI</sequence>
<proteinExistence type="predicted"/>
<evidence type="ECO:0000259" key="4">
    <source>
        <dbReference type="Pfam" id="PF00198"/>
    </source>
</evidence>
<dbReference type="InterPro" id="IPR001078">
    <property type="entry name" value="2-oxoacid_DH_actylTfrase"/>
</dbReference>
<evidence type="ECO:0000256" key="2">
    <source>
        <dbReference type="ARBA" id="ARBA00022679"/>
    </source>
</evidence>
<feature type="domain" description="2-oxoacid dehydrogenase acyltransferase catalytic" evidence="4">
    <location>
        <begin position="3"/>
        <end position="106"/>
    </location>
</feature>
<evidence type="ECO:0000313" key="5">
    <source>
        <dbReference type="EMBL" id="GAG97342.1"/>
    </source>
</evidence>
<dbReference type="InterPro" id="IPR023213">
    <property type="entry name" value="CAT-like_dom_sf"/>
</dbReference>
<dbReference type="InterPro" id="IPR050743">
    <property type="entry name" value="2-oxoacid_DH_E2_comp"/>
</dbReference>
<dbReference type="SUPFAM" id="SSF52777">
    <property type="entry name" value="CoA-dependent acyltransferases"/>
    <property type="match status" value="1"/>
</dbReference>
<reference evidence="5" key="1">
    <citation type="journal article" date="2014" name="Front. Microbiol.">
        <title>High frequency of phylogenetically diverse reductive dehalogenase-homologous genes in deep subseafloor sedimentary metagenomes.</title>
        <authorList>
            <person name="Kawai M."/>
            <person name="Futagami T."/>
            <person name="Toyoda A."/>
            <person name="Takaki Y."/>
            <person name="Nishi S."/>
            <person name="Hori S."/>
            <person name="Arai W."/>
            <person name="Tsubouchi T."/>
            <person name="Morono Y."/>
            <person name="Uchiyama I."/>
            <person name="Ito T."/>
            <person name="Fujiyama A."/>
            <person name="Inagaki F."/>
            <person name="Takami H."/>
        </authorList>
    </citation>
    <scope>NUCLEOTIDE SEQUENCE</scope>
    <source>
        <strain evidence="5">Expedition CK06-06</strain>
    </source>
</reference>
<keyword evidence="3" id="KW-0012">Acyltransferase</keyword>
<dbReference type="Pfam" id="PF00198">
    <property type="entry name" value="2-oxoacid_dh"/>
    <property type="match status" value="1"/>
</dbReference>
<comment type="cofactor">
    <cofactor evidence="1">
        <name>(R)-lipoate</name>
        <dbReference type="ChEBI" id="CHEBI:83088"/>
    </cofactor>
</comment>
<dbReference type="AlphaFoldDB" id="X1CWK3"/>
<accession>X1CWK3</accession>
<feature type="non-terminal residue" evidence="5">
    <location>
        <position position="1"/>
    </location>
</feature>
<evidence type="ECO:0000256" key="3">
    <source>
        <dbReference type="ARBA" id="ARBA00023315"/>
    </source>
</evidence>
<evidence type="ECO:0000256" key="1">
    <source>
        <dbReference type="ARBA" id="ARBA00001938"/>
    </source>
</evidence>
<keyword evidence="2" id="KW-0808">Transferase</keyword>
<name>X1CWK3_9ZZZZ</name>
<dbReference type="Gene3D" id="3.30.559.10">
    <property type="entry name" value="Chloramphenicol acetyltransferase-like domain"/>
    <property type="match status" value="1"/>
</dbReference>
<dbReference type="PANTHER" id="PTHR43178">
    <property type="entry name" value="DIHYDROLIPOAMIDE ACETYLTRANSFERASE COMPONENT OF PYRUVATE DEHYDROGENASE COMPLEX"/>
    <property type="match status" value="1"/>
</dbReference>
<gene>
    <name evidence="5" type="ORF">S01H4_51177</name>
</gene>
<dbReference type="GO" id="GO:0031405">
    <property type="term" value="F:lipoic acid binding"/>
    <property type="evidence" value="ECO:0007669"/>
    <property type="project" value="TreeGrafter"/>
</dbReference>
<dbReference type="PANTHER" id="PTHR43178:SF5">
    <property type="entry name" value="LIPOAMIDE ACYLTRANSFERASE COMPONENT OF BRANCHED-CHAIN ALPHA-KETO ACID DEHYDROGENASE COMPLEX, MITOCHONDRIAL"/>
    <property type="match status" value="1"/>
</dbReference>
<dbReference type="EMBL" id="BART01029119">
    <property type="protein sequence ID" value="GAG97342.1"/>
    <property type="molecule type" value="Genomic_DNA"/>
</dbReference>
<dbReference type="GO" id="GO:0016407">
    <property type="term" value="F:acetyltransferase activity"/>
    <property type="evidence" value="ECO:0007669"/>
    <property type="project" value="TreeGrafter"/>
</dbReference>
<protein>
    <recommendedName>
        <fullName evidence="4">2-oxoacid dehydrogenase acyltransferase catalytic domain-containing protein</fullName>
    </recommendedName>
</protein>
<dbReference type="GO" id="GO:0005737">
    <property type="term" value="C:cytoplasm"/>
    <property type="evidence" value="ECO:0007669"/>
    <property type="project" value="TreeGrafter"/>
</dbReference>
<comment type="caution">
    <text evidence="5">The sequence shown here is derived from an EMBL/GenBank/DDBJ whole genome shotgun (WGS) entry which is preliminary data.</text>
</comment>